<protein>
    <submittedName>
        <fullName evidence="9">Carbohydrate ABC transporter permease</fullName>
    </submittedName>
</protein>
<dbReference type="PANTHER" id="PTHR43744:SF9">
    <property type="entry name" value="POLYGALACTURONAN_RHAMNOGALACTURONAN TRANSPORT SYSTEM PERMEASE PROTEIN YTCP"/>
    <property type="match status" value="1"/>
</dbReference>
<dbReference type="OrthoDB" id="157184at2"/>
<dbReference type="CDD" id="cd06261">
    <property type="entry name" value="TM_PBP2"/>
    <property type="match status" value="1"/>
</dbReference>
<gene>
    <name evidence="9" type="ORF">EYB31_32850</name>
</gene>
<dbReference type="GO" id="GO:0005886">
    <property type="term" value="C:plasma membrane"/>
    <property type="evidence" value="ECO:0007669"/>
    <property type="project" value="UniProtKB-SubCell"/>
</dbReference>
<dbReference type="GO" id="GO:0055085">
    <property type="term" value="P:transmembrane transport"/>
    <property type="evidence" value="ECO:0007669"/>
    <property type="project" value="InterPro"/>
</dbReference>
<comment type="similarity">
    <text evidence="7">Belongs to the binding-protein-dependent transport system permease family.</text>
</comment>
<proteinExistence type="inferred from homology"/>
<dbReference type="InterPro" id="IPR000515">
    <property type="entry name" value="MetI-like"/>
</dbReference>
<dbReference type="InterPro" id="IPR035906">
    <property type="entry name" value="MetI-like_sf"/>
</dbReference>
<evidence type="ECO:0000256" key="3">
    <source>
        <dbReference type="ARBA" id="ARBA00022475"/>
    </source>
</evidence>
<keyword evidence="3" id="KW-1003">Cell membrane</keyword>
<organism evidence="9 10">
    <name type="scientific">Paenibacillus thalictri</name>
    <dbReference type="NCBI Taxonomy" id="2527873"/>
    <lineage>
        <taxon>Bacteria</taxon>
        <taxon>Bacillati</taxon>
        <taxon>Bacillota</taxon>
        <taxon>Bacilli</taxon>
        <taxon>Bacillales</taxon>
        <taxon>Paenibacillaceae</taxon>
        <taxon>Paenibacillus</taxon>
    </lineage>
</organism>
<evidence type="ECO:0000256" key="6">
    <source>
        <dbReference type="ARBA" id="ARBA00023136"/>
    </source>
</evidence>
<dbReference type="RefSeq" id="WP_131017779.1">
    <property type="nucleotide sequence ID" value="NZ_SIRE01000031.1"/>
</dbReference>
<dbReference type="SUPFAM" id="SSF161098">
    <property type="entry name" value="MetI-like"/>
    <property type="match status" value="1"/>
</dbReference>
<dbReference type="Pfam" id="PF00528">
    <property type="entry name" value="BPD_transp_1"/>
    <property type="match status" value="1"/>
</dbReference>
<feature type="transmembrane region" description="Helical" evidence="7">
    <location>
        <begin position="71"/>
        <end position="99"/>
    </location>
</feature>
<evidence type="ECO:0000256" key="2">
    <source>
        <dbReference type="ARBA" id="ARBA00022448"/>
    </source>
</evidence>
<evidence type="ECO:0000313" key="10">
    <source>
        <dbReference type="Proteomes" id="UP000293142"/>
    </source>
</evidence>
<feature type="transmembrane region" description="Helical" evidence="7">
    <location>
        <begin position="183"/>
        <end position="208"/>
    </location>
</feature>
<comment type="caution">
    <text evidence="9">The sequence shown here is derived from an EMBL/GenBank/DDBJ whole genome shotgun (WGS) entry which is preliminary data.</text>
</comment>
<evidence type="ECO:0000313" key="9">
    <source>
        <dbReference type="EMBL" id="TBL70514.1"/>
    </source>
</evidence>
<name>A0A4V6MSD0_9BACL</name>
<dbReference type="Proteomes" id="UP000293142">
    <property type="component" value="Unassembled WGS sequence"/>
</dbReference>
<accession>A0A4V6MSD0</accession>
<evidence type="ECO:0000256" key="1">
    <source>
        <dbReference type="ARBA" id="ARBA00004651"/>
    </source>
</evidence>
<feature type="domain" description="ABC transmembrane type-1" evidence="8">
    <location>
        <begin position="74"/>
        <end position="279"/>
    </location>
</feature>
<sequence length="294" mass="33396">MNKRAFADVSLLLKHIPLLFLAICCIAPLLLVVNVSFTDIQSIYRTGYSFLPHAISLDAYAYIFADAKQIVHSYLVTILVTAAGTALSLLVMAMIAYPLSRADFRHQRKMTFYVFFTMLFNGGLVPTYIVVTKYLHLGDSFWALILPYLVIPWYVLLLKTFFTQIPYEIIEASKVDGCSEYRIFFTILLPMTKPALATVGLMVSLRYWNDWWLSLLYINNENLVPLQLLLYRIMANIQELARMAAESGINETIEFPSESARMAMAIIAAGPMLFIFPFFQRYFVQGLTVGAVKG</sequence>
<feature type="transmembrane region" description="Helical" evidence="7">
    <location>
        <begin position="141"/>
        <end position="162"/>
    </location>
</feature>
<dbReference type="EMBL" id="SIRE01000031">
    <property type="protein sequence ID" value="TBL70514.1"/>
    <property type="molecule type" value="Genomic_DNA"/>
</dbReference>
<dbReference type="Gene3D" id="1.10.3720.10">
    <property type="entry name" value="MetI-like"/>
    <property type="match status" value="1"/>
</dbReference>
<dbReference type="AlphaFoldDB" id="A0A4V6MSD0"/>
<keyword evidence="6 7" id="KW-0472">Membrane</keyword>
<evidence type="ECO:0000259" key="8">
    <source>
        <dbReference type="PROSITE" id="PS50928"/>
    </source>
</evidence>
<feature type="transmembrane region" description="Helical" evidence="7">
    <location>
        <begin position="260"/>
        <end position="279"/>
    </location>
</feature>
<keyword evidence="4 7" id="KW-0812">Transmembrane</keyword>
<feature type="transmembrane region" description="Helical" evidence="7">
    <location>
        <begin position="47"/>
        <end position="65"/>
    </location>
</feature>
<keyword evidence="2 7" id="KW-0813">Transport</keyword>
<feature type="transmembrane region" description="Helical" evidence="7">
    <location>
        <begin position="111"/>
        <end position="129"/>
    </location>
</feature>
<dbReference type="PROSITE" id="PS50928">
    <property type="entry name" value="ABC_TM1"/>
    <property type="match status" value="1"/>
</dbReference>
<evidence type="ECO:0000256" key="5">
    <source>
        <dbReference type="ARBA" id="ARBA00022989"/>
    </source>
</evidence>
<reference evidence="9 10" key="1">
    <citation type="submission" date="2019-02" db="EMBL/GenBank/DDBJ databases">
        <title>Paenibacillus sp. nov., isolated from surface-sterilized tissue of Thalictrum simplex L.</title>
        <authorList>
            <person name="Tuo L."/>
        </authorList>
    </citation>
    <scope>NUCLEOTIDE SEQUENCE [LARGE SCALE GENOMIC DNA]</scope>
    <source>
        <strain evidence="9 10">N2SHLJ1</strain>
    </source>
</reference>
<keyword evidence="5 7" id="KW-1133">Transmembrane helix</keyword>
<evidence type="ECO:0000256" key="7">
    <source>
        <dbReference type="RuleBase" id="RU363032"/>
    </source>
</evidence>
<keyword evidence="10" id="KW-1185">Reference proteome</keyword>
<comment type="subcellular location">
    <subcellularLocation>
        <location evidence="1 7">Cell membrane</location>
        <topology evidence="1 7">Multi-pass membrane protein</topology>
    </subcellularLocation>
</comment>
<evidence type="ECO:0000256" key="4">
    <source>
        <dbReference type="ARBA" id="ARBA00022692"/>
    </source>
</evidence>
<dbReference type="PANTHER" id="PTHR43744">
    <property type="entry name" value="ABC TRANSPORTER PERMEASE PROTEIN MG189-RELATED-RELATED"/>
    <property type="match status" value="1"/>
</dbReference>
<feature type="transmembrane region" description="Helical" evidence="7">
    <location>
        <begin position="16"/>
        <end position="35"/>
    </location>
</feature>